<reference evidence="3" key="3">
    <citation type="submission" date="2023-05" db="EMBL/GenBank/DDBJ databases">
        <authorList>
            <person name="Smith C.H."/>
        </authorList>
    </citation>
    <scope>NUCLEOTIDE SEQUENCE</scope>
    <source>
        <strain evidence="3">CHS0354</strain>
        <tissue evidence="3">Mantle</tissue>
    </source>
</reference>
<evidence type="ECO:0000313" key="3">
    <source>
        <dbReference type="EMBL" id="KAK3585935.1"/>
    </source>
</evidence>
<reference evidence="3" key="1">
    <citation type="journal article" date="2021" name="Genome Biol. Evol.">
        <title>A High-Quality Reference Genome for a Parasitic Bivalve with Doubly Uniparental Inheritance (Bivalvia: Unionida).</title>
        <authorList>
            <person name="Smith C.H."/>
        </authorList>
    </citation>
    <scope>NUCLEOTIDE SEQUENCE</scope>
    <source>
        <strain evidence="3">CHS0354</strain>
    </source>
</reference>
<sequence>MAAHEMERVKQLLPKISARLADKTERLEDKMKELQLFKDDVDIFQTLAESNNFEILEYLKETLRIEGHEKIVREIESKLAPKEDCTDKASSSVNNSSDIFCDDSEHRPVPEGPTQGNDRRQMESLSRNVDEMRKDMGEVLRCMKQIGEEFREHKEEARKREESHWERIIKIEKEKDELRQSLEKKEAAFEILQKQFQGLEDKYNLLREEMTKKEIYETAFKQRNKQLEKEIQELKQKLIDMKKSTNDKGKLYNKLMTPRNFTTTKSKK</sequence>
<dbReference type="AlphaFoldDB" id="A0AAE0S609"/>
<gene>
    <name evidence="3" type="ORF">CHS0354_038476</name>
</gene>
<protein>
    <submittedName>
        <fullName evidence="3">Uncharacterized protein</fullName>
    </submittedName>
</protein>
<feature type="coiled-coil region" evidence="1">
    <location>
        <begin position="168"/>
        <end position="244"/>
    </location>
</feature>
<evidence type="ECO:0000256" key="2">
    <source>
        <dbReference type="SAM" id="MobiDB-lite"/>
    </source>
</evidence>
<feature type="compositionally biased region" description="Polar residues" evidence="2">
    <location>
        <begin position="88"/>
        <end position="98"/>
    </location>
</feature>
<name>A0AAE0S609_9BIVA</name>
<dbReference type="EMBL" id="JAEAOA010002240">
    <property type="protein sequence ID" value="KAK3585935.1"/>
    <property type="molecule type" value="Genomic_DNA"/>
</dbReference>
<proteinExistence type="predicted"/>
<comment type="caution">
    <text evidence="3">The sequence shown here is derived from an EMBL/GenBank/DDBJ whole genome shotgun (WGS) entry which is preliminary data.</text>
</comment>
<accession>A0AAE0S609</accession>
<reference evidence="3" key="2">
    <citation type="journal article" date="2021" name="Genome Biol. Evol.">
        <title>Developing a high-quality reference genome for a parasitic bivalve with doubly uniparental inheritance (Bivalvia: Unionida).</title>
        <authorList>
            <person name="Smith C.H."/>
        </authorList>
    </citation>
    <scope>NUCLEOTIDE SEQUENCE</scope>
    <source>
        <strain evidence="3">CHS0354</strain>
        <tissue evidence="3">Mantle</tissue>
    </source>
</reference>
<keyword evidence="1" id="KW-0175">Coiled coil</keyword>
<evidence type="ECO:0000256" key="1">
    <source>
        <dbReference type="SAM" id="Coils"/>
    </source>
</evidence>
<evidence type="ECO:0000313" key="4">
    <source>
        <dbReference type="Proteomes" id="UP001195483"/>
    </source>
</evidence>
<feature type="region of interest" description="Disordered" evidence="2">
    <location>
        <begin position="82"/>
        <end position="123"/>
    </location>
</feature>
<dbReference type="Proteomes" id="UP001195483">
    <property type="component" value="Unassembled WGS sequence"/>
</dbReference>
<keyword evidence="4" id="KW-1185">Reference proteome</keyword>
<organism evidence="3 4">
    <name type="scientific">Potamilus streckersoni</name>
    <dbReference type="NCBI Taxonomy" id="2493646"/>
    <lineage>
        <taxon>Eukaryota</taxon>
        <taxon>Metazoa</taxon>
        <taxon>Spiralia</taxon>
        <taxon>Lophotrochozoa</taxon>
        <taxon>Mollusca</taxon>
        <taxon>Bivalvia</taxon>
        <taxon>Autobranchia</taxon>
        <taxon>Heteroconchia</taxon>
        <taxon>Palaeoheterodonta</taxon>
        <taxon>Unionida</taxon>
        <taxon>Unionoidea</taxon>
        <taxon>Unionidae</taxon>
        <taxon>Ambleminae</taxon>
        <taxon>Lampsilini</taxon>
        <taxon>Potamilus</taxon>
    </lineage>
</organism>